<feature type="compositionally biased region" description="Low complexity" evidence="5">
    <location>
        <begin position="39"/>
        <end position="49"/>
    </location>
</feature>
<feature type="compositionally biased region" description="Polar residues" evidence="5">
    <location>
        <begin position="82"/>
        <end position="91"/>
    </location>
</feature>
<name>A0A0G2HVS6_9PEZI</name>
<feature type="region of interest" description="Disordered" evidence="5">
    <location>
        <begin position="1"/>
        <end position="98"/>
    </location>
</feature>
<evidence type="ECO:0000256" key="2">
    <source>
        <dbReference type="ARBA" id="ARBA00022692"/>
    </source>
</evidence>
<evidence type="ECO:0000256" key="3">
    <source>
        <dbReference type="ARBA" id="ARBA00022989"/>
    </source>
</evidence>
<feature type="compositionally biased region" description="Acidic residues" evidence="5">
    <location>
        <begin position="61"/>
        <end position="75"/>
    </location>
</feature>
<feature type="compositionally biased region" description="Low complexity" evidence="5">
    <location>
        <begin position="210"/>
        <end position="219"/>
    </location>
</feature>
<protein>
    <submittedName>
        <fullName evidence="6">Putative transmembrane and coiled-coil domain-containing protein 4</fullName>
    </submittedName>
</protein>
<keyword evidence="4" id="KW-0472">Membrane</keyword>
<keyword evidence="2 6" id="KW-0812">Transmembrane</keyword>
<dbReference type="PANTHER" id="PTHR17920">
    <property type="entry name" value="TRANSMEMBRANE AND COILED-COIL DOMAIN-CONTAINING PROTEIN 4 TMCO4"/>
    <property type="match status" value="1"/>
</dbReference>
<dbReference type="PANTHER" id="PTHR17920:SF22">
    <property type="entry name" value="DUF726 DOMAIN PROTEIN (AFU_ORTHOLOGUE AFUA_2G12860)"/>
    <property type="match status" value="1"/>
</dbReference>
<organism evidence="6 7">
    <name type="scientific">Diaporthe ampelina</name>
    <dbReference type="NCBI Taxonomy" id="1214573"/>
    <lineage>
        <taxon>Eukaryota</taxon>
        <taxon>Fungi</taxon>
        <taxon>Dikarya</taxon>
        <taxon>Ascomycota</taxon>
        <taxon>Pezizomycotina</taxon>
        <taxon>Sordariomycetes</taxon>
        <taxon>Sordariomycetidae</taxon>
        <taxon>Diaporthales</taxon>
        <taxon>Diaporthaceae</taxon>
        <taxon>Diaporthe</taxon>
    </lineage>
</organism>
<dbReference type="Proteomes" id="UP000034680">
    <property type="component" value="Unassembled WGS sequence"/>
</dbReference>
<keyword evidence="3" id="KW-1133">Transmembrane helix</keyword>
<reference evidence="6 7" key="2">
    <citation type="submission" date="2015-05" db="EMBL/GenBank/DDBJ databases">
        <authorList>
            <person name="Morales-Cruz A."/>
            <person name="Amrine K.C."/>
            <person name="Cantu D."/>
        </authorList>
    </citation>
    <scope>NUCLEOTIDE SEQUENCE [LARGE SCALE GENOMIC DNA]</scope>
    <source>
        <strain evidence="6">DA912</strain>
    </source>
</reference>
<dbReference type="InterPro" id="IPR007941">
    <property type="entry name" value="DUF726"/>
</dbReference>
<evidence type="ECO:0000313" key="7">
    <source>
        <dbReference type="Proteomes" id="UP000034680"/>
    </source>
</evidence>
<proteinExistence type="predicted"/>
<dbReference type="GO" id="GO:0016020">
    <property type="term" value="C:membrane"/>
    <property type="evidence" value="ECO:0007669"/>
    <property type="project" value="UniProtKB-SubCell"/>
</dbReference>
<feature type="region of interest" description="Disordered" evidence="5">
    <location>
        <begin position="804"/>
        <end position="865"/>
    </location>
</feature>
<reference evidence="6 7" key="1">
    <citation type="submission" date="2015-05" db="EMBL/GenBank/DDBJ databases">
        <title>Distinctive expansion of gene families associated with plant cell wall degradation and secondary metabolism in the genomes of grapevine trunk pathogens.</title>
        <authorList>
            <person name="Lawrence D.P."/>
            <person name="Travadon R."/>
            <person name="Rolshausen P.E."/>
            <person name="Baumgartner K."/>
        </authorList>
    </citation>
    <scope>NUCLEOTIDE SEQUENCE [LARGE SCALE GENOMIC DNA]</scope>
    <source>
        <strain evidence="6">DA912</strain>
    </source>
</reference>
<evidence type="ECO:0000256" key="5">
    <source>
        <dbReference type="SAM" id="MobiDB-lite"/>
    </source>
</evidence>
<gene>
    <name evidence="6" type="ORF">UCDDA912_g07914</name>
</gene>
<evidence type="ECO:0000256" key="1">
    <source>
        <dbReference type="ARBA" id="ARBA00004141"/>
    </source>
</evidence>
<evidence type="ECO:0000313" key="6">
    <source>
        <dbReference type="EMBL" id="KKY32135.1"/>
    </source>
</evidence>
<comment type="caution">
    <text evidence="6">The sequence shown here is derived from an EMBL/GenBank/DDBJ whole genome shotgun (WGS) entry which is preliminary data.</text>
</comment>
<dbReference type="AlphaFoldDB" id="A0A0G2HVS6"/>
<accession>A0A0G2HVS6</accession>
<dbReference type="EMBL" id="LCUC01000340">
    <property type="protein sequence ID" value="KKY32135.1"/>
    <property type="molecule type" value="Genomic_DNA"/>
</dbReference>
<feature type="compositionally biased region" description="Polar residues" evidence="5">
    <location>
        <begin position="9"/>
        <end position="18"/>
    </location>
</feature>
<sequence length="865" mass="93889">MKEQPTAVPPTTNNSQVPTFPIGDTCTSGAVKMETSLPSSSKAAKKGGSQPSDPPLNDAGYEPDADDSPNEDTEVEIIINDSDLNMPSNRQRPPPRREADMSSIINMAQRAELSTLVEAIMEKISIRVQKPFTFLGHPSAQTNRVQVWNYAPVMEAALASFDPAAEPPANGVVVYGYCKPCKSVQEQDDTGVTSDPGETDVIPDPDQAQGRDAGNTNGGADDGKAPSIIIPIIGANSVEAAVPSMSELQKDVSSYFGKWKTAFQKRFNDFVVPKSTNSNAGLPGHGQGTPRGGVVGACSSAIRGIAYQADLNLIRRFPPAQTPLTTLPVDKRRLLLHSIMLMLLSTEHYIAYSRIFMMFLASSLHIPMYAFIEDENRVARSLGKIYKTLCDESEKCEAVEQKKLEELKKSNECKKPDVVEHTDTTDAEDSKIVQETKQVQGTKPVKDNKPLRKYRPVMNPVQAGTTLLAAGLVANLLGSLSENESALATFFGVNPNRPSTKSIDSFALTLQDIGFIPLHGPKESGFQNQKDVAPEDRRMRLVLCLNGLLTSKDDICSPWKRLGSQNEVYAVRWETESLEKIGSAFETLLKSKAWAECQNDLNRTPILTKMLLYDWPSPLLRSSKVIDNAWIMGMTRSTKLSSCLSDLITGHLHGERGLSLIGYGVGARAIYLTLTYLAERKLYGLVDSVILMGAPIPGDTGTWTALKSVVTGRFVNVFAKNDYMLAFASRSGPSYFGMAGLGCIEGVGGVENHDVSDILDAHAQYPSLVGDILQRIGWDELEITAPPPPSPVGQSSTAVLKAPVATGNRPGHVQHTQGRGRGRGRGQISGYFENKENNQPPGRGGKNVRNSDRRFGGQLGKTSLE</sequence>
<keyword evidence="7" id="KW-1185">Reference proteome</keyword>
<dbReference type="Pfam" id="PF05277">
    <property type="entry name" value="DUF726"/>
    <property type="match status" value="1"/>
</dbReference>
<feature type="region of interest" description="Disordered" evidence="5">
    <location>
        <begin position="185"/>
        <end position="223"/>
    </location>
</feature>
<dbReference type="OrthoDB" id="277931at2759"/>
<comment type="subcellular location">
    <subcellularLocation>
        <location evidence="1">Membrane</location>
        <topology evidence="1">Multi-pass membrane protein</topology>
    </subcellularLocation>
</comment>
<evidence type="ECO:0000256" key="4">
    <source>
        <dbReference type="ARBA" id="ARBA00023136"/>
    </source>
</evidence>